<proteinExistence type="predicted"/>
<comment type="caution">
    <text evidence="1">The sequence shown here is derived from an EMBL/GenBank/DDBJ whole genome shotgun (WGS) entry which is preliminary data.</text>
</comment>
<dbReference type="Pfam" id="PF14305">
    <property type="entry name" value="ATPgrasp_TupA"/>
    <property type="match status" value="1"/>
</dbReference>
<evidence type="ECO:0000313" key="1">
    <source>
        <dbReference type="EMBL" id="KPQ29083.1"/>
    </source>
</evidence>
<name>A0A0P8CZZ9_9GAMM</name>
<gene>
    <name evidence="1" type="ORF">HLUCCX14_07355</name>
</gene>
<protein>
    <submittedName>
        <fullName evidence="1">TupA-like ATPgrasp</fullName>
    </submittedName>
</protein>
<reference evidence="1 2" key="1">
    <citation type="submission" date="2015-09" db="EMBL/GenBank/DDBJ databases">
        <title>Identification and resolution of microdiversity through metagenomic sequencing of parallel consortia.</title>
        <authorList>
            <person name="Nelson W.C."/>
            <person name="Romine M.F."/>
            <person name="Lindemann S.R."/>
        </authorList>
    </citation>
    <scope>NUCLEOTIDE SEQUENCE [LARGE SCALE GENOMIC DNA]</scope>
    <source>
        <strain evidence="1">HL-55</strain>
    </source>
</reference>
<dbReference type="Proteomes" id="UP000050416">
    <property type="component" value="Unassembled WGS sequence"/>
</dbReference>
<dbReference type="STRING" id="1305731.GCA_000934705_00608"/>
<accession>A0A0P8CZZ9</accession>
<dbReference type="EMBL" id="LJZQ01000008">
    <property type="protein sequence ID" value="KPQ29083.1"/>
    <property type="molecule type" value="Genomic_DNA"/>
</dbReference>
<evidence type="ECO:0000313" key="2">
    <source>
        <dbReference type="Proteomes" id="UP000050416"/>
    </source>
</evidence>
<dbReference type="PATRIC" id="fig|1305731.5.peg.286"/>
<sequence length="329" mass="37879">MLVGDFYMHMPASKRLLEIILFVYHLLLFLTKPGAFRRYLKITKTLPFFAVPKTYNEKYLWRKFVDHDPRFTILSDKLACKSWVAKRAPELRMANVVWQSDNPDDLLALPDFMFKMPLAFKSNHGQGDVCIFENGVSDVKSLREAGGRMLAFDHGKANHEWGYFNIPRTLFFEELIMGQGCELSEVKIYTFGQDVKRIVHIGGRSDSLWANAWELDSEGLVVPSAEKAALGKPNEDIKPPALIDKAIALAKMLGRDFDHMRVDLYWDGRELWFGEMTVYNQAGYHKQPSGNSPDSELSRAWDIRSSHFMRKAALNCREKIYRNLLSSIM</sequence>
<dbReference type="InterPro" id="IPR029465">
    <property type="entry name" value="ATPgrasp_TupA"/>
</dbReference>
<organism evidence="1 2">
    <name type="scientific">Marinobacter excellens HL-55</name>
    <dbReference type="NCBI Taxonomy" id="1305731"/>
    <lineage>
        <taxon>Bacteria</taxon>
        <taxon>Pseudomonadati</taxon>
        <taxon>Pseudomonadota</taxon>
        <taxon>Gammaproteobacteria</taxon>
        <taxon>Pseudomonadales</taxon>
        <taxon>Marinobacteraceae</taxon>
        <taxon>Marinobacter</taxon>
    </lineage>
</organism>
<dbReference type="AlphaFoldDB" id="A0A0P8CZZ9"/>